<proteinExistence type="predicted"/>
<reference evidence="3 4" key="1">
    <citation type="submission" date="2020-05" db="EMBL/GenBank/DDBJ databases">
        <title>Flexivirga sp. ID2601S isolated from air conditioner.</title>
        <authorList>
            <person name="Kim D.H."/>
        </authorList>
    </citation>
    <scope>NUCLEOTIDE SEQUENCE [LARGE SCALE GENOMIC DNA]</scope>
    <source>
        <strain evidence="3 4">ID2601S</strain>
    </source>
</reference>
<dbReference type="AlphaFoldDB" id="A0A849AHZ5"/>
<dbReference type="Pfam" id="PF18164">
    <property type="entry name" value="GNAT_C"/>
    <property type="match status" value="1"/>
</dbReference>
<sequence>MSVPSSAEVRARICGPARRRAFSYFTVDPADRADFAAAADAVAADRERLAQVAEVVGRLREGMGVPLTRLPADLPGRFDPHDRRTPVAERFFYPVAFAAALPDALAFHRARAIPDAASRAIFADLGRHLRIFERTFGQTGLHVQEWFALHLRGLIYDFGRLQGNLSELTQPPAQLAAASVPAPPGAPVIDIHIPDSGPLRAAQVDASFARMRPFFARHFPELPPLRVAVCTSWLLDEQLERLVPGSNIAAFCGRWRPIGPPIDGDWSVRNFVFRRPDATPGELSGSSRLEQAVLAHWRSGGQLHVRTGWLTLPTRSGGRPTSEYWAP</sequence>
<name>A0A849AHZ5_9MICO</name>
<evidence type="ECO:0000313" key="3">
    <source>
        <dbReference type="EMBL" id="NNG39563.1"/>
    </source>
</evidence>
<dbReference type="InterPro" id="IPR041273">
    <property type="entry name" value="NAT_N"/>
</dbReference>
<organism evidence="3 4">
    <name type="scientific">Flexivirga aerilata</name>
    <dbReference type="NCBI Taxonomy" id="1656889"/>
    <lineage>
        <taxon>Bacteria</taxon>
        <taxon>Bacillati</taxon>
        <taxon>Actinomycetota</taxon>
        <taxon>Actinomycetes</taxon>
        <taxon>Micrococcales</taxon>
        <taxon>Dermacoccaceae</taxon>
        <taxon>Flexivirga</taxon>
    </lineage>
</organism>
<dbReference type="Gene3D" id="3.40.630.120">
    <property type="match status" value="1"/>
</dbReference>
<evidence type="ECO:0000313" key="4">
    <source>
        <dbReference type="Proteomes" id="UP000557772"/>
    </source>
</evidence>
<dbReference type="Pfam" id="PF18082">
    <property type="entry name" value="NAT_N"/>
    <property type="match status" value="1"/>
</dbReference>
<comment type="caution">
    <text evidence="3">The sequence shown here is derived from an EMBL/GenBank/DDBJ whole genome shotgun (WGS) entry which is preliminary data.</text>
</comment>
<gene>
    <name evidence="3" type="ORF">HJ588_09810</name>
</gene>
<protein>
    <submittedName>
        <fullName evidence="3">DUF5596 domain-containing protein</fullName>
    </submittedName>
</protein>
<feature type="domain" description="N-acyltransferase N-terminal" evidence="1">
    <location>
        <begin position="21"/>
        <end position="153"/>
    </location>
</feature>
<evidence type="ECO:0000259" key="2">
    <source>
        <dbReference type="Pfam" id="PF18164"/>
    </source>
</evidence>
<feature type="domain" description="GNAT-like C-terminal" evidence="2">
    <location>
        <begin position="155"/>
        <end position="310"/>
    </location>
</feature>
<accession>A0A849AHZ5</accession>
<dbReference type="InterPro" id="IPR041644">
    <property type="entry name" value="GNAT_C"/>
</dbReference>
<dbReference type="EMBL" id="JABENB010000001">
    <property type="protein sequence ID" value="NNG39563.1"/>
    <property type="molecule type" value="Genomic_DNA"/>
</dbReference>
<dbReference type="RefSeq" id="WP_171154421.1">
    <property type="nucleotide sequence ID" value="NZ_JABENB010000001.1"/>
</dbReference>
<keyword evidence="4" id="KW-1185">Reference proteome</keyword>
<dbReference type="Proteomes" id="UP000557772">
    <property type="component" value="Unassembled WGS sequence"/>
</dbReference>
<evidence type="ECO:0000259" key="1">
    <source>
        <dbReference type="Pfam" id="PF18082"/>
    </source>
</evidence>